<evidence type="ECO:0000256" key="3">
    <source>
        <dbReference type="ARBA" id="ARBA00006778"/>
    </source>
</evidence>
<sequence length="495" mass="59356">MATNNLMETIKPEMIEQQIEEIRNIMNNLKIEKTEENEIIFGNESENSDYDVRMDDVKQEPGTSNFEERWKRKRNPTYEYEPYNTDPFINAEDYGYKRGFYKNREGKWKKPKEPGPVTGRLEDGILNLDCLTNGEELLKQWTAKQSLSTQIDATIRDMDAENYNKYLIYKTSGVVFNYIVDIDIPNISSMKNLEVLEEIATRIYQEFLGGMSTQRATAADKHDQERIKYILHKMKICDMCEFEEFYCQFIHYYYMLESSERSAYMNVFIQKLPYPLSKTINDEFQSQKNANLIPDTLGGIAKVIRAYILLQCTKEQEKMQLINVTKCCPKFEYIPHKFGCSPNSSRRGRRTTKKPKYSKYYKQRKYHTFKPWYKKKRYRMYKRKYQPKYRQRYWKNKSTQKYCPKGKKDCKCWICQEDGHYANECPNKDKRRDKVKLLEQLSQVNLEPIENDIMSEEELWYLQTDEESEEENSSNESEQYFYQDNDQSEDDISIY</sequence>
<evidence type="ECO:0000256" key="14">
    <source>
        <dbReference type="ARBA" id="ARBA00024644"/>
    </source>
</evidence>
<dbReference type="GO" id="GO:0046718">
    <property type="term" value="P:symbiont entry into host cell"/>
    <property type="evidence" value="ECO:0007669"/>
    <property type="project" value="UniProtKB-KW"/>
</dbReference>
<dbReference type="PRINTS" id="PR00221">
    <property type="entry name" value="CAULIMOCOAT"/>
</dbReference>
<dbReference type="InterPro" id="IPR036875">
    <property type="entry name" value="Znf_CCHC_sf"/>
</dbReference>
<evidence type="ECO:0000256" key="5">
    <source>
        <dbReference type="ARBA" id="ARBA00022524"/>
    </source>
</evidence>
<dbReference type="SUPFAM" id="SSF57756">
    <property type="entry name" value="Retrovirus zinc finger-like domains"/>
    <property type="match status" value="1"/>
</dbReference>
<dbReference type="SMART" id="SM00343">
    <property type="entry name" value="ZnF_C2HC"/>
    <property type="match status" value="1"/>
</dbReference>
<comment type="subcellular location">
    <subcellularLocation>
        <location evidence="1">Host nucleus</location>
    </subcellularLocation>
    <subcellularLocation>
        <location evidence="2">Virion</location>
    </subcellularLocation>
</comment>
<evidence type="ECO:0000256" key="17">
    <source>
        <dbReference type="SAM" id="MobiDB-lite"/>
    </source>
</evidence>
<evidence type="ECO:0000256" key="10">
    <source>
        <dbReference type="ARBA" id="ARBA00022828"/>
    </source>
</evidence>
<evidence type="ECO:0000256" key="15">
    <source>
        <dbReference type="ARBA" id="ARBA00031336"/>
    </source>
</evidence>
<organism evidence="19">
    <name type="scientific">Blueberry red ringspot virus</name>
    <dbReference type="NCBI Taxonomy" id="172220"/>
    <lineage>
        <taxon>Viruses</taxon>
        <taxon>Riboviria</taxon>
        <taxon>Pararnavirae</taxon>
        <taxon>Artverviricota</taxon>
        <taxon>Revtraviricetes</taxon>
        <taxon>Ortervirales</taxon>
        <taxon>Caulimoviridae</taxon>
        <taxon>Soymovirus</taxon>
        <taxon>Soymovirus maculavaccinii</taxon>
    </lineage>
</organism>
<protein>
    <recommendedName>
        <fullName evidence="15">Coat protein</fullName>
    </recommendedName>
</protein>
<evidence type="ECO:0000256" key="12">
    <source>
        <dbReference type="ARBA" id="ARBA00022844"/>
    </source>
</evidence>
<reference evidence="19" key="1">
    <citation type="submission" date="2019-08" db="EMBL/GenBank/DDBJ databases">
        <title>Determination of blueberry red ringspot virus genomes in Florida through analysis of blueberry root transcriptomes.</title>
        <authorList>
            <person name="Saad N."/>
            <person name="Alcala-Briseno R.I."/>
            <person name="Polston J.E."/>
            <person name="Olmstead J.W."/>
            <person name="Varsani A."/>
            <person name="Harmon P.F."/>
        </authorList>
    </citation>
    <scope>NUCLEOTIDE SEQUENCE</scope>
</reference>
<dbReference type="EMBL" id="MN380631">
    <property type="protein sequence ID" value="QIZ03256.1"/>
    <property type="molecule type" value="Genomic_DNA"/>
</dbReference>
<dbReference type="InterPro" id="IPR001878">
    <property type="entry name" value="Znf_CCHC"/>
</dbReference>
<keyword evidence="6 19" id="KW-0167">Capsid protein</keyword>
<dbReference type="EMBL" id="MN380637">
    <property type="protein sequence ID" value="QIZ03304.1"/>
    <property type="molecule type" value="Genomic_DNA"/>
</dbReference>
<dbReference type="GO" id="GO:0043657">
    <property type="term" value="C:host cell"/>
    <property type="evidence" value="ECO:0007669"/>
    <property type="project" value="GOC"/>
</dbReference>
<dbReference type="GO" id="GO:0039620">
    <property type="term" value="C:T=7 icosahedral viral capsid"/>
    <property type="evidence" value="ECO:0007669"/>
    <property type="project" value="UniProtKB-KW"/>
</dbReference>
<evidence type="ECO:0000256" key="2">
    <source>
        <dbReference type="ARBA" id="ARBA00004328"/>
    </source>
</evidence>
<dbReference type="GO" id="GO:0003676">
    <property type="term" value="F:nucleic acid binding"/>
    <property type="evidence" value="ECO:0007669"/>
    <property type="project" value="InterPro"/>
</dbReference>
<keyword evidence="9 16" id="KW-0863">Zinc-finger</keyword>
<dbReference type="PROSITE" id="PS50158">
    <property type="entry name" value="ZF_CCHC"/>
    <property type="match status" value="1"/>
</dbReference>
<evidence type="ECO:0000256" key="11">
    <source>
        <dbReference type="ARBA" id="ARBA00022833"/>
    </source>
</evidence>
<dbReference type="EMBL" id="MN380635">
    <property type="protein sequence ID" value="QIZ03288.1"/>
    <property type="molecule type" value="Genomic_DNA"/>
</dbReference>
<comment type="function">
    <text evidence="14">Self assembles to form an icosahedral capsid, about 50 nm in diameter, nm, composed of 420 subunits of the viral capsid protein. The capsid encapsulates the genomic dsDNA. Following virus entry into host cell, provides nuclear import of the viral genome. Virus particles do not enter the nucleus, but dock at the nuclear membrane through the interaction with host importins.</text>
</comment>
<evidence type="ECO:0000256" key="7">
    <source>
        <dbReference type="ARBA" id="ARBA00022562"/>
    </source>
</evidence>
<keyword evidence="13" id="KW-1160">Virus entry into host cell</keyword>
<feature type="compositionally biased region" description="Acidic residues" evidence="17">
    <location>
        <begin position="463"/>
        <end position="473"/>
    </location>
</feature>
<evidence type="ECO:0000313" key="19">
    <source>
        <dbReference type="EMBL" id="QIZ03288.1"/>
    </source>
</evidence>
<dbReference type="EMBL" id="MN380630">
    <property type="protein sequence ID" value="QIZ03248.1"/>
    <property type="molecule type" value="Genomic_DNA"/>
</dbReference>
<feature type="region of interest" description="Disordered" evidence="17">
    <location>
        <begin position="463"/>
        <end position="495"/>
    </location>
</feature>
<dbReference type="EMBL" id="MN380636">
    <property type="protein sequence ID" value="QIZ03296.1"/>
    <property type="molecule type" value="Genomic_DNA"/>
</dbReference>
<accession>A0A6H1NQ81</accession>
<dbReference type="EMBL" id="MN380632">
    <property type="protein sequence ID" value="QIZ03264.1"/>
    <property type="molecule type" value="Genomic_DNA"/>
</dbReference>
<feature type="domain" description="CCHC-type" evidence="18">
    <location>
        <begin position="411"/>
        <end position="427"/>
    </location>
</feature>
<evidence type="ECO:0000259" key="18">
    <source>
        <dbReference type="PROSITE" id="PS50158"/>
    </source>
</evidence>
<dbReference type="InterPro" id="IPR001988">
    <property type="entry name" value="Caulimo_coat"/>
</dbReference>
<keyword evidence="12" id="KW-0946">Virion</keyword>
<evidence type="ECO:0000256" key="8">
    <source>
        <dbReference type="ARBA" id="ARBA00022723"/>
    </source>
</evidence>
<dbReference type="EMBL" id="MN380634">
    <property type="protein sequence ID" value="QIZ03280.1"/>
    <property type="molecule type" value="Genomic_DNA"/>
</dbReference>
<keyword evidence="5" id="KW-1163">Viral penetration into host nucleus</keyword>
<evidence type="ECO:0000256" key="13">
    <source>
        <dbReference type="ARBA" id="ARBA00023296"/>
    </source>
</evidence>
<evidence type="ECO:0000256" key="6">
    <source>
        <dbReference type="ARBA" id="ARBA00022561"/>
    </source>
</evidence>
<comment type="similarity">
    <text evidence="3">Belongs to the caulimoviridae capsid protein family.</text>
</comment>
<dbReference type="Pfam" id="PF22909">
    <property type="entry name" value="Caulimovir_coat_dom"/>
    <property type="match status" value="1"/>
</dbReference>
<keyword evidence="11" id="KW-0862">Zinc</keyword>
<evidence type="ECO:0000256" key="16">
    <source>
        <dbReference type="PROSITE-ProRule" id="PRU00047"/>
    </source>
</evidence>
<dbReference type="GO" id="GO:0005198">
    <property type="term" value="F:structural molecule activity"/>
    <property type="evidence" value="ECO:0007669"/>
    <property type="project" value="InterPro"/>
</dbReference>
<keyword evidence="8" id="KW-0479">Metal-binding</keyword>
<comment type="subunit">
    <text evidence="4">Interacts (via nuclear localization signal) with host importin alpha.</text>
</comment>
<evidence type="ECO:0000256" key="1">
    <source>
        <dbReference type="ARBA" id="ARBA00004147"/>
    </source>
</evidence>
<reference evidence="20" key="2">
    <citation type="journal article" date="2021" name="Viruses">
        <title>Discovery of Known and Novel Viruses in Wild and Cultivated Blueberry in Florida through Viral Metagenomic Approaches.</title>
        <authorList>
            <person name="Saad N."/>
            <person name="Olmstead J.W."/>
            <person name="Varsani A."/>
            <person name="Polston J.E."/>
            <person name="Jones J.B."/>
            <person name="Folimonova S.Y."/>
            <person name="Harmon P.F."/>
        </authorList>
    </citation>
    <scope>NUCLEOTIDE SEQUENCE</scope>
    <source>
        <strain evidence="20">IGC</strain>
    </source>
</reference>
<dbReference type="GO" id="GO:0008270">
    <property type="term" value="F:zinc ion binding"/>
    <property type="evidence" value="ECO:0007669"/>
    <property type="project" value="UniProtKB-KW"/>
</dbReference>
<name>A0A6H1NQ81_9VIRU</name>
<dbReference type="GO" id="GO:0075732">
    <property type="term" value="P:viral penetration into host nucleus"/>
    <property type="evidence" value="ECO:0007669"/>
    <property type="project" value="UniProtKB-KW"/>
</dbReference>
<evidence type="ECO:0000313" key="20">
    <source>
        <dbReference type="EMBL" id="QXP00715.1"/>
    </source>
</evidence>
<feature type="compositionally biased region" description="Acidic residues" evidence="17">
    <location>
        <begin position="486"/>
        <end position="495"/>
    </location>
</feature>
<keyword evidence="10" id="KW-1145">T=7 icosahedral capsid protein</keyword>
<proteinExistence type="inferred from homology"/>
<dbReference type="GO" id="GO:0042025">
    <property type="term" value="C:host cell nucleus"/>
    <property type="evidence" value="ECO:0007669"/>
    <property type="project" value="UniProtKB-SubCell"/>
</dbReference>
<dbReference type="EMBL" id="MZ004932">
    <property type="protein sequence ID" value="QXP00715.1"/>
    <property type="molecule type" value="Genomic_DNA"/>
</dbReference>
<evidence type="ECO:0000256" key="4">
    <source>
        <dbReference type="ARBA" id="ARBA00011242"/>
    </source>
</evidence>
<evidence type="ECO:0000256" key="9">
    <source>
        <dbReference type="ARBA" id="ARBA00022771"/>
    </source>
</evidence>
<keyword evidence="7" id="KW-1048">Host nucleus</keyword>